<evidence type="ECO:0000256" key="1">
    <source>
        <dbReference type="SAM" id="Phobius"/>
    </source>
</evidence>
<keyword evidence="1" id="KW-0812">Transmembrane</keyword>
<dbReference type="Proteomes" id="UP000053030">
    <property type="component" value="Unassembled WGS sequence"/>
</dbReference>
<gene>
    <name evidence="2" type="ORF">AFK76_12580</name>
</gene>
<keyword evidence="3" id="KW-1185">Reference proteome</keyword>
<feature type="transmembrane region" description="Helical" evidence="1">
    <location>
        <begin position="72"/>
        <end position="90"/>
    </location>
</feature>
<sequence>MDSSIIFGLLGGAVAVLLGPVITRSAAAKQTNGRLYYGSWLFLLGLVCLLFTAYLGWKFLFGEELFNNSADAIYGLILICSFGLSAYASLAEYFKVKGQFDSCIITFYSPWTGIKEERWENLVSANFNALMYWFVLEFESGKKVRVTPLLNGHGELKRLLKDKGFEV</sequence>
<evidence type="ECO:0000313" key="2">
    <source>
        <dbReference type="EMBL" id="KPD20431.1"/>
    </source>
</evidence>
<dbReference type="OrthoDB" id="8777406at2"/>
<comment type="caution">
    <text evidence="2">The sequence shown here is derived from an EMBL/GenBank/DDBJ whole genome shotgun (WGS) entry which is preliminary data.</text>
</comment>
<keyword evidence="1" id="KW-0472">Membrane</keyword>
<dbReference type="AlphaFoldDB" id="A0A837N7I2"/>
<proteinExistence type="predicted"/>
<reference evidence="2 3" key="1">
    <citation type="submission" date="2015-08" db="EMBL/GenBank/DDBJ databases">
        <title>Genome sequencing and assembly of the deep-sea bacterium Idiomarina zobellii.</title>
        <authorList>
            <person name="Mithoefer S.D."/>
            <person name="Rheaume B.A."/>
            <person name="MacLea K.S."/>
        </authorList>
    </citation>
    <scope>NUCLEOTIDE SEQUENCE [LARGE SCALE GENOMIC DNA]</scope>
    <source>
        <strain evidence="2 3">KMM 231</strain>
    </source>
</reference>
<organism evidence="2 3">
    <name type="scientific">Idiomarina zobellii</name>
    <dbReference type="NCBI Taxonomy" id="86103"/>
    <lineage>
        <taxon>Bacteria</taxon>
        <taxon>Pseudomonadati</taxon>
        <taxon>Pseudomonadota</taxon>
        <taxon>Gammaproteobacteria</taxon>
        <taxon>Alteromonadales</taxon>
        <taxon>Idiomarinaceae</taxon>
        <taxon>Idiomarina</taxon>
    </lineage>
</organism>
<accession>A0A837N7I2</accession>
<dbReference type="RefSeq" id="WP_053954636.1">
    <property type="nucleotide sequence ID" value="NZ_FNCB01000029.1"/>
</dbReference>
<feature type="transmembrane region" description="Helical" evidence="1">
    <location>
        <begin position="6"/>
        <end position="23"/>
    </location>
</feature>
<name>A0A837N7I2_9GAMM</name>
<keyword evidence="1" id="KW-1133">Transmembrane helix</keyword>
<dbReference type="EMBL" id="LHSG01000028">
    <property type="protein sequence ID" value="KPD20431.1"/>
    <property type="molecule type" value="Genomic_DNA"/>
</dbReference>
<evidence type="ECO:0000313" key="3">
    <source>
        <dbReference type="Proteomes" id="UP000053030"/>
    </source>
</evidence>
<protein>
    <submittedName>
        <fullName evidence="2">Uncharacterized protein</fullName>
    </submittedName>
</protein>
<feature type="transmembrane region" description="Helical" evidence="1">
    <location>
        <begin position="35"/>
        <end position="57"/>
    </location>
</feature>